<dbReference type="Proteomes" id="UP000308092">
    <property type="component" value="Unassembled WGS sequence"/>
</dbReference>
<evidence type="ECO:0000313" key="3">
    <source>
        <dbReference type="EMBL" id="KAA8643924.1"/>
    </source>
</evidence>
<keyword evidence="2" id="KW-0732">Signal</keyword>
<accession>A0A4S3JFX3</accession>
<reference evidence="4 5" key="1">
    <citation type="submission" date="2019-03" db="EMBL/GenBank/DDBJ databases">
        <title>The genome sequence of a newly discovered highly antifungal drug resistant Aspergillus species, Aspergillus tanneri NIH 1004.</title>
        <authorList>
            <person name="Mounaud S."/>
            <person name="Singh I."/>
            <person name="Joardar V."/>
            <person name="Pakala S."/>
            <person name="Pakala S."/>
            <person name="Venepally P."/>
            <person name="Hoover J."/>
            <person name="Nierman W."/>
            <person name="Chung J."/>
            <person name="Losada L."/>
        </authorList>
    </citation>
    <scope>NUCLEOTIDE SEQUENCE [LARGE SCALE GENOMIC DNA]</scope>
    <source>
        <strain evidence="4 5">NIH1004</strain>
    </source>
</reference>
<evidence type="ECO:0000256" key="1">
    <source>
        <dbReference type="SAM" id="Phobius"/>
    </source>
</evidence>
<dbReference type="OrthoDB" id="1523883at2759"/>
<dbReference type="VEuPathDB" id="FungiDB:EYZ11_006411"/>
<dbReference type="EMBL" id="SOSA01000225">
    <property type="protein sequence ID" value="THC94122.1"/>
    <property type="molecule type" value="Genomic_DNA"/>
</dbReference>
<dbReference type="EMBL" id="QUQM01000006">
    <property type="protein sequence ID" value="KAA8643924.1"/>
    <property type="molecule type" value="Genomic_DNA"/>
</dbReference>
<name>A0A4S3JFX3_9EURO</name>
<evidence type="ECO:0000313" key="6">
    <source>
        <dbReference type="Proteomes" id="UP000324241"/>
    </source>
</evidence>
<evidence type="ECO:0000313" key="4">
    <source>
        <dbReference type="EMBL" id="THC94122.1"/>
    </source>
</evidence>
<keyword evidence="1" id="KW-0812">Transmembrane</keyword>
<gene>
    <name evidence="3" type="ORF">ATNIH1004_008120</name>
    <name evidence="4" type="ORF">EYZ11_006411</name>
</gene>
<sequence length="165" mass="18162">MASGLILDPLALLRVLPFASSTGTLVCATGELIHNGGFVQPELRRQGNSTLPQWYAYVFPRGVSLVLLLNLTTIGSTVANLITSPRARPLPLSRATFYWTGLVSAIGHLCFVPWVAPRIQRIVEDTRGEGEPTREMQAWLGYHRIRMLVADFPAWLALVGAVLIR</sequence>
<proteinExistence type="predicted"/>
<dbReference type="Proteomes" id="UP000324241">
    <property type="component" value="Unassembled WGS sequence"/>
</dbReference>
<feature type="signal peptide" evidence="2">
    <location>
        <begin position="1"/>
        <end position="21"/>
    </location>
</feature>
<keyword evidence="1" id="KW-1133">Transmembrane helix</keyword>
<dbReference type="AlphaFoldDB" id="A0A4S3JFX3"/>
<evidence type="ECO:0000313" key="5">
    <source>
        <dbReference type="Proteomes" id="UP000308092"/>
    </source>
</evidence>
<organism evidence="4 5">
    <name type="scientific">Aspergillus tanneri</name>
    <dbReference type="NCBI Taxonomy" id="1220188"/>
    <lineage>
        <taxon>Eukaryota</taxon>
        <taxon>Fungi</taxon>
        <taxon>Dikarya</taxon>
        <taxon>Ascomycota</taxon>
        <taxon>Pezizomycotina</taxon>
        <taxon>Eurotiomycetes</taxon>
        <taxon>Eurotiomycetidae</taxon>
        <taxon>Eurotiales</taxon>
        <taxon>Aspergillaceae</taxon>
        <taxon>Aspergillus</taxon>
        <taxon>Aspergillus subgen. Circumdati</taxon>
    </lineage>
</organism>
<feature type="transmembrane region" description="Helical" evidence="1">
    <location>
        <begin position="62"/>
        <end position="83"/>
    </location>
</feature>
<dbReference type="STRING" id="1220188.A0A4S3JFX3"/>
<dbReference type="GeneID" id="54330822"/>
<comment type="caution">
    <text evidence="4">The sequence shown here is derived from an EMBL/GenBank/DDBJ whole genome shotgun (WGS) entry which is preliminary data.</text>
</comment>
<evidence type="ECO:0000256" key="2">
    <source>
        <dbReference type="SAM" id="SignalP"/>
    </source>
</evidence>
<protein>
    <recommendedName>
        <fullName evidence="7">Integral membrane protein</fullName>
    </recommendedName>
</protein>
<evidence type="ECO:0008006" key="7">
    <source>
        <dbReference type="Google" id="ProtNLM"/>
    </source>
</evidence>
<dbReference type="RefSeq" id="XP_033423285.1">
    <property type="nucleotide sequence ID" value="XM_033572733.1"/>
</dbReference>
<reference evidence="3 6" key="2">
    <citation type="submission" date="2019-08" db="EMBL/GenBank/DDBJ databases">
        <title>The genome sequence of a newly discovered highly antifungal drug resistant Aspergillus species, Aspergillus tanneri NIH 1004.</title>
        <authorList>
            <person name="Mounaud S."/>
            <person name="Singh I."/>
            <person name="Joardar V."/>
            <person name="Pakala S."/>
            <person name="Pakala S."/>
            <person name="Venepally P."/>
            <person name="Chung J.K."/>
            <person name="Losada L."/>
            <person name="Nierman W.C."/>
        </authorList>
    </citation>
    <scope>NUCLEOTIDE SEQUENCE [LARGE SCALE GENOMIC DNA]</scope>
    <source>
        <strain evidence="3 6">NIH1004</strain>
    </source>
</reference>
<feature type="transmembrane region" description="Helical" evidence="1">
    <location>
        <begin position="95"/>
        <end position="116"/>
    </location>
</feature>
<keyword evidence="1" id="KW-0472">Membrane</keyword>
<keyword evidence="5" id="KW-1185">Reference proteome</keyword>
<feature type="chain" id="PRO_5036122118" description="Integral membrane protein" evidence="2">
    <location>
        <begin position="22"/>
        <end position="165"/>
    </location>
</feature>